<dbReference type="PANTHER" id="PTHR19849:SF0">
    <property type="entry name" value="PHOSPHOLIPASE A-2-ACTIVATING PROTEIN"/>
    <property type="match status" value="1"/>
</dbReference>
<keyword evidence="2" id="KW-0963">Cytoplasm</keyword>
<gene>
    <name evidence="9" type="ORF">MGL_2921</name>
</gene>
<organism evidence="9 10">
    <name type="scientific">Malassezia globosa (strain ATCC MYA-4612 / CBS 7966)</name>
    <name type="common">Dandruff-associated fungus</name>
    <dbReference type="NCBI Taxonomy" id="425265"/>
    <lineage>
        <taxon>Eukaryota</taxon>
        <taxon>Fungi</taxon>
        <taxon>Dikarya</taxon>
        <taxon>Basidiomycota</taxon>
        <taxon>Ustilaginomycotina</taxon>
        <taxon>Malasseziomycetes</taxon>
        <taxon>Malasseziales</taxon>
        <taxon>Malasseziaceae</taxon>
        <taxon>Malassezia</taxon>
    </lineage>
</organism>
<dbReference type="GO" id="GO:0005737">
    <property type="term" value="C:cytoplasm"/>
    <property type="evidence" value="ECO:0007669"/>
    <property type="project" value="UniProtKB-SubCell"/>
</dbReference>
<dbReference type="Pfam" id="PF08324">
    <property type="entry name" value="PUL"/>
    <property type="match status" value="1"/>
</dbReference>
<dbReference type="PROSITE" id="PS50082">
    <property type="entry name" value="WD_REPEATS_2"/>
    <property type="match status" value="2"/>
</dbReference>
<dbReference type="STRING" id="425265.A8Q6C5"/>
<dbReference type="AlphaFoldDB" id="A8Q6C5"/>
<dbReference type="PANTHER" id="PTHR19849">
    <property type="entry name" value="PHOSPHOLIPASE A-2-ACTIVATING PROTEIN"/>
    <property type="match status" value="1"/>
</dbReference>
<dbReference type="PROSITE" id="PS50294">
    <property type="entry name" value="WD_REPEATS_REGION"/>
    <property type="match status" value="1"/>
</dbReference>
<keyword evidence="4" id="KW-0677">Repeat</keyword>
<comment type="subcellular location">
    <subcellularLocation>
        <location evidence="1">Cytoplasm</location>
    </subcellularLocation>
</comment>
<dbReference type="SUPFAM" id="SSF50978">
    <property type="entry name" value="WD40 repeat-like"/>
    <property type="match status" value="1"/>
</dbReference>
<dbReference type="Gene3D" id="3.10.20.870">
    <property type="entry name" value="PFU (PLAA family ubiquitin binding), C-terminal domain"/>
    <property type="match status" value="1"/>
</dbReference>
<evidence type="ECO:0000256" key="1">
    <source>
        <dbReference type="ARBA" id="ARBA00004496"/>
    </source>
</evidence>
<dbReference type="InterPro" id="IPR015155">
    <property type="entry name" value="PFU"/>
</dbReference>
<proteinExistence type="predicted"/>
<feature type="repeat" description="WD" evidence="5">
    <location>
        <begin position="143"/>
        <end position="174"/>
    </location>
</feature>
<dbReference type="OrthoDB" id="10265988at2759"/>
<evidence type="ECO:0000313" key="9">
    <source>
        <dbReference type="EMBL" id="EDP42721.1"/>
    </source>
</evidence>
<dbReference type="FunCoup" id="A8Q6C5">
    <property type="interactions" value="916"/>
</dbReference>
<dbReference type="EMBL" id="AAYY01000010">
    <property type="protein sequence ID" value="EDP42721.1"/>
    <property type="molecule type" value="Genomic_DNA"/>
</dbReference>
<dbReference type="PROSITE" id="PS51396">
    <property type="entry name" value="PUL"/>
    <property type="match status" value="1"/>
</dbReference>
<sequence>MRRCAKIPSDGVRGWRRVIQHSLSASPDPITMSTAPLLLSARWHGHTADVRAIASYALADGTDLILSGSRDQCARLWVRLSDGSLSDVHVLDNGSGFVNAVAFFEQDGTLYALSAGQDTLIHAFRVDAHGSSVSVSTTPQFSLLGHSSNVCSLRTYKSDYIVSGSWDSTVKVWKHWNCVATLSGHTHSVWSVLPIDDDRILSASADKTVCLWSLSSPQEPIYKYEGATQAVRDLARLNDASFVCAGNDGQLRVLPILGGTAAPRTIATLPSFVYALCCTSTEHIGESSLISCGEDRCFRVWRQNTLSQLVPIPALSVWCVCTLSNGDVACGASDGLVSIFTRDDGRAAPADVARAFADELATQSLSAPEVQGVAVKEDRAALHQPGRHEGDVCVVREGSKSSRFHWSVFKQQWIHTGIVTEGAASSSKTEFQGKLYDYVFDVDIADGVPPLKLPYNVTENTYVAASRFLEQNNLPASFLDQVVRFLEKNTQAVGLSSRDQAADAVDPYTGGSRYIPGSSNGPSPSAPAPTSLKTLPQTQYLSFSHTQLDAAHAKLRSFSTSVPGATLTDDDAQDISKLVAALGSGSGVMNVDVLSKLLHTWPVSARFPLLDLLRAAALHPCTQPFPSIVSDALVGADWDALDAPGIDAKVASANAMLALRTLANGFVTPNGPATMDALALEALATLRHPPWHILNRPGQTALATVALNYSIRAVTQPKFEQASLLLDLIADVRSFPLCRILTIAFFQDSFSARRRRMCVSSTRGFG</sequence>
<evidence type="ECO:0000259" key="8">
    <source>
        <dbReference type="PROSITE" id="PS51396"/>
    </source>
</evidence>
<dbReference type="Pfam" id="PF00400">
    <property type="entry name" value="WD40"/>
    <property type="match status" value="3"/>
</dbReference>
<keyword evidence="3 5" id="KW-0853">WD repeat</keyword>
<keyword evidence="10" id="KW-1185">Reference proteome</keyword>
<dbReference type="InterPro" id="IPR015943">
    <property type="entry name" value="WD40/YVTN_repeat-like_dom_sf"/>
</dbReference>
<feature type="region of interest" description="Disordered" evidence="6">
    <location>
        <begin position="506"/>
        <end position="531"/>
    </location>
</feature>
<dbReference type="Proteomes" id="UP000008837">
    <property type="component" value="Unassembled WGS sequence"/>
</dbReference>
<dbReference type="SMART" id="SM00320">
    <property type="entry name" value="WD40"/>
    <property type="match status" value="7"/>
</dbReference>
<feature type="compositionally biased region" description="Low complexity" evidence="6">
    <location>
        <begin position="516"/>
        <end position="531"/>
    </location>
</feature>
<dbReference type="InterPro" id="IPR038122">
    <property type="entry name" value="PFU_sf"/>
</dbReference>
<comment type="caution">
    <text evidence="9">The sequence shown here is derived from an EMBL/GenBank/DDBJ whole genome shotgun (WGS) entry which is preliminary data.</text>
</comment>
<dbReference type="PROSITE" id="PS51394">
    <property type="entry name" value="PFU"/>
    <property type="match status" value="1"/>
</dbReference>
<feature type="repeat" description="WD" evidence="5">
    <location>
        <begin position="182"/>
        <end position="222"/>
    </location>
</feature>
<accession>A8Q6C5</accession>
<evidence type="ECO:0000256" key="6">
    <source>
        <dbReference type="SAM" id="MobiDB-lite"/>
    </source>
</evidence>
<dbReference type="RefSeq" id="XP_001729935.1">
    <property type="nucleotide sequence ID" value="XM_001729883.1"/>
</dbReference>
<reference evidence="9 10" key="1">
    <citation type="journal article" date="2007" name="Proc. Natl. Acad. Sci. U.S.A.">
        <title>Dandruff-associated Malassezia genomes reveal convergent and divergent virulence traits shared with plant and human fungal pathogens.</title>
        <authorList>
            <person name="Xu J."/>
            <person name="Saunders C.W."/>
            <person name="Hu P."/>
            <person name="Grant R.A."/>
            <person name="Boekhout T."/>
            <person name="Kuramae E.E."/>
            <person name="Kronstad J.W."/>
            <person name="Deangelis Y.M."/>
            <person name="Reeder N.L."/>
            <person name="Johnstone K.R."/>
            <person name="Leland M."/>
            <person name="Fieno A.M."/>
            <person name="Begley W.M."/>
            <person name="Sun Y."/>
            <person name="Lacey M.P."/>
            <person name="Chaudhary T."/>
            <person name="Keough T."/>
            <person name="Chu L."/>
            <person name="Sears R."/>
            <person name="Yuan B."/>
            <person name="Dawson T.L.Jr."/>
        </authorList>
    </citation>
    <scope>NUCLEOTIDE SEQUENCE [LARGE SCALE GENOMIC DNA]</scope>
    <source>
        <strain evidence="10">ATCC MYA-4612 / CBS 7966</strain>
    </source>
</reference>
<dbReference type="Gene3D" id="1.25.10.10">
    <property type="entry name" value="Leucine-rich Repeat Variant"/>
    <property type="match status" value="1"/>
</dbReference>
<dbReference type="Pfam" id="PF09070">
    <property type="entry name" value="PFU"/>
    <property type="match status" value="1"/>
</dbReference>
<dbReference type="InterPro" id="IPR013535">
    <property type="entry name" value="PUL_dom"/>
</dbReference>
<dbReference type="GO" id="GO:0010992">
    <property type="term" value="P:ubiquitin recycling"/>
    <property type="evidence" value="ECO:0007669"/>
    <property type="project" value="TreeGrafter"/>
</dbReference>
<dbReference type="GeneID" id="5854242"/>
<dbReference type="OMA" id="DKCIYYW"/>
<dbReference type="InParanoid" id="A8Q6C5"/>
<dbReference type="GO" id="GO:0043161">
    <property type="term" value="P:proteasome-mediated ubiquitin-dependent protein catabolic process"/>
    <property type="evidence" value="ECO:0007669"/>
    <property type="project" value="TreeGrafter"/>
</dbReference>
<name>A8Q6C5_MALGO</name>
<dbReference type="GO" id="GO:0043130">
    <property type="term" value="F:ubiquitin binding"/>
    <property type="evidence" value="ECO:0007669"/>
    <property type="project" value="TreeGrafter"/>
</dbReference>
<evidence type="ECO:0000256" key="3">
    <source>
        <dbReference type="ARBA" id="ARBA00022574"/>
    </source>
</evidence>
<evidence type="ECO:0000256" key="5">
    <source>
        <dbReference type="PROSITE-ProRule" id="PRU00221"/>
    </source>
</evidence>
<dbReference type="KEGG" id="mgl:MGL_2921"/>
<dbReference type="GO" id="GO:0005634">
    <property type="term" value="C:nucleus"/>
    <property type="evidence" value="ECO:0007669"/>
    <property type="project" value="TreeGrafter"/>
</dbReference>
<dbReference type="InterPro" id="IPR036322">
    <property type="entry name" value="WD40_repeat_dom_sf"/>
</dbReference>
<dbReference type="VEuPathDB" id="FungiDB:MGL_2921"/>
<evidence type="ECO:0000256" key="4">
    <source>
        <dbReference type="ARBA" id="ARBA00022737"/>
    </source>
</evidence>
<evidence type="ECO:0000313" key="10">
    <source>
        <dbReference type="Proteomes" id="UP000008837"/>
    </source>
</evidence>
<dbReference type="InterPro" id="IPR001680">
    <property type="entry name" value="WD40_rpt"/>
</dbReference>
<evidence type="ECO:0000256" key="2">
    <source>
        <dbReference type="ARBA" id="ARBA00022490"/>
    </source>
</evidence>
<protein>
    <recommendedName>
        <fullName evidence="11">Phospholipase A-2-activating protein</fullName>
    </recommendedName>
</protein>
<evidence type="ECO:0008006" key="11">
    <source>
        <dbReference type="Google" id="ProtNLM"/>
    </source>
</evidence>
<evidence type="ECO:0000259" key="7">
    <source>
        <dbReference type="PROSITE" id="PS51394"/>
    </source>
</evidence>
<dbReference type="InterPro" id="IPR011989">
    <property type="entry name" value="ARM-like"/>
</dbReference>
<feature type="domain" description="PFU" evidence="7">
    <location>
        <begin position="405"/>
        <end position="500"/>
    </location>
</feature>
<dbReference type="Gene3D" id="2.130.10.10">
    <property type="entry name" value="YVTN repeat-like/Quinoprotein amine dehydrogenase"/>
    <property type="match status" value="1"/>
</dbReference>
<feature type="domain" description="PUL" evidence="8">
    <location>
        <begin position="533"/>
        <end position="766"/>
    </location>
</feature>